<dbReference type="PANTHER" id="PTHR12243:SF67">
    <property type="entry name" value="COREPRESSOR OF PANGOLIN, ISOFORM A-RELATED"/>
    <property type="match status" value="1"/>
</dbReference>
<organism evidence="3">
    <name type="scientific">Zeugodacus cucurbitae</name>
    <name type="common">Melon fruit fly</name>
    <name type="synonym">Bactrocera cucurbitae</name>
    <dbReference type="NCBI Taxonomy" id="28588"/>
    <lineage>
        <taxon>Eukaryota</taxon>
        <taxon>Metazoa</taxon>
        <taxon>Ecdysozoa</taxon>
        <taxon>Arthropoda</taxon>
        <taxon>Hexapoda</taxon>
        <taxon>Insecta</taxon>
        <taxon>Pterygota</taxon>
        <taxon>Neoptera</taxon>
        <taxon>Endopterygota</taxon>
        <taxon>Diptera</taxon>
        <taxon>Brachycera</taxon>
        <taxon>Muscomorpha</taxon>
        <taxon>Tephritoidea</taxon>
        <taxon>Tephritidae</taxon>
        <taxon>Zeugodacus</taxon>
        <taxon>Zeugodacus</taxon>
    </lineage>
</organism>
<proteinExistence type="predicted"/>
<dbReference type="PANTHER" id="PTHR12243">
    <property type="entry name" value="MADF DOMAIN TRANSCRIPTION FACTOR"/>
    <property type="match status" value="1"/>
</dbReference>
<evidence type="ECO:0000256" key="1">
    <source>
        <dbReference type="SAM" id="MobiDB-lite"/>
    </source>
</evidence>
<feature type="domain" description="MADF" evidence="2">
    <location>
        <begin position="29"/>
        <end position="111"/>
    </location>
</feature>
<protein>
    <submittedName>
        <fullName evidence="3">Transcription factor Adf-1</fullName>
    </submittedName>
</protein>
<dbReference type="InterPro" id="IPR039353">
    <property type="entry name" value="TF_Adf1"/>
</dbReference>
<sequence>MSGKSVGDNKNNTKDAPKSDEEKFEVDKKLCGLVEKHPQLYNTDHREYLRRDITSATWKAIAASCSDTADNCKTRWQKIRSQYKRWLEKGNKAGKPFKLAKYVEFVRPYLNNADRQTAVGVANEVEIEKTDVKNVVGDNKDLPQLTGGMQKMKLDQKSETPKKTIQKGGTSAVDVANKVKIETIVVKNVVTVNKDLPQLTAGMSETPKKNIQKPKTTTPKGGTTVYNITINNTP</sequence>
<dbReference type="GO" id="GO:0006357">
    <property type="term" value="P:regulation of transcription by RNA polymerase II"/>
    <property type="evidence" value="ECO:0007669"/>
    <property type="project" value="TreeGrafter"/>
</dbReference>
<dbReference type="GO" id="GO:0005634">
    <property type="term" value="C:nucleus"/>
    <property type="evidence" value="ECO:0007669"/>
    <property type="project" value="TreeGrafter"/>
</dbReference>
<reference evidence="3" key="1">
    <citation type="submission" date="2014-11" db="EMBL/GenBank/DDBJ databases">
        <authorList>
            <person name="Geib S."/>
        </authorList>
    </citation>
    <scope>NUCLEOTIDE SEQUENCE</scope>
</reference>
<evidence type="ECO:0000313" key="3">
    <source>
        <dbReference type="EMBL" id="JAD14185.1"/>
    </source>
</evidence>
<dbReference type="PROSITE" id="PS51029">
    <property type="entry name" value="MADF"/>
    <property type="match status" value="1"/>
</dbReference>
<dbReference type="SMART" id="SM00595">
    <property type="entry name" value="MADF"/>
    <property type="match status" value="1"/>
</dbReference>
<dbReference type="GO" id="GO:0005667">
    <property type="term" value="C:transcription regulator complex"/>
    <property type="evidence" value="ECO:0007669"/>
    <property type="project" value="TreeGrafter"/>
</dbReference>
<dbReference type="EMBL" id="GBXI01000107">
    <property type="protein sequence ID" value="JAD14185.1"/>
    <property type="molecule type" value="Transcribed_RNA"/>
</dbReference>
<dbReference type="InterPro" id="IPR006578">
    <property type="entry name" value="MADF-dom"/>
</dbReference>
<dbReference type="Pfam" id="PF10545">
    <property type="entry name" value="MADF_DNA_bdg"/>
    <property type="match status" value="1"/>
</dbReference>
<accession>A0A0A1XT91</accession>
<gene>
    <name evidence="3" type="primary">Adf1_10</name>
    <name evidence="3" type="ORF">g.27710</name>
</gene>
<name>A0A0A1XT91_ZEUCU</name>
<feature type="compositionally biased region" description="Basic and acidic residues" evidence="1">
    <location>
        <begin position="11"/>
        <end position="24"/>
    </location>
</feature>
<dbReference type="AlphaFoldDB" id="A0A0A1XT91"/>
<reference evidence="3" key="2">
    <citation type="journal article" date="2015" name="Gigascience">
        <title>Reconstructing a comprehensive transcriptome assembly of a white-pupal translocated strain of the pest fruit fly Bactrocera cucurbitae.</title>
        <authorList>
            <person name="Sim S.B."/>
            <person name="Calla B."/>
            <person name="Hall B."/>
            <person name="DeRego T."/>
            <person name="Geib S.M."/>
        </authorList>
    </citation>
    <scope>NUCLEOTIDE SEQUENCE</scope>
</reference>
<feature type="region of interest" description="Disordered" evidence="1">
    <location>
        <begin position="1"/>
        <end position="24"/>
    </location>
</feature>
<evidence type="ECO:0000259" key="2">
    <source>
        <dbReference type="PROSITE" id="PS51029"/>
    </source>
</evidence>